<feature type="transmembrane region" description="Helical" evidence="7">
    <location>
        <begin position="73"/>
        <end position="92"/>
    </location>
</feature>
<evidence type="ECO:0000256" key="7">
    <source>
        <dbReference type="SAM" id="Phobius"/>
    </source>
</evidence>
<dbReference type="EMBL" id="MLQR01000022">
    <property type="protein sequence ID" value="OIJ14235.1"/>
    <property type="molecule type" value="Genomic_DNA"/>
</dbReference>
<keyword evidence="10" id="KW-1185">Reference proteome</keyword>
<dbReference type="PANTHER" id="PTHR23501">
    <property type="entry name" value="MAJOR FACILITATOR SUPERFAMILY"/>
    <property type="match status" value="1"/>
</dbReference>
<keyword evidence="3" id="KW-1003">Cell membrane</keyword>
<evidence type="ECO:0000256" key="2">
    <source>
        <dbReference type="ARBA" id="ARBA00022448"/>
    </source>
</evidence>
<dbReference type="NCBIfam" id="TIGR00711">
    <property type="entry name" value="efflux_EmrB"/>
    <property type="match status" value="1"/>
</dbReference>
<organism evidence="9 10">
    <name type="scientific">Anaerobacillus alkalilacustris</name>
    <dbReference type="NCBI Taxonomy" id="393763"/>
    <lineage>
        <taxon>Bacteria</taxon>
        <taxon>Bacillati</taxon>
        <taxon>Bacillota</taxon>
        <taxon>Bacilli</taxon>
        <taxon>Bacillales</taxon>
        <taxon>Bacillaceae</taxon>
        <taxon>Anaerobacillus</taxon>
    </lineage>
</organism>
<comment type="caution">
    <text evidence="9">The sequence shown here is derived from an EMBL/GenBank/DDBJ whole genome shotgun (WGS) entry which is preliminary data.</text>
</comment>
<protein>
    <submittedName>
        <fullName evidence="9">MFS transporter</fullName>
    </submittedName>
</protein>
<keyword evidence="6 7" id="KW-0472">Membrane</keyword>
<dbReference type="InterPro" id="IPR004638">
    <property type="entry name" value="EmrB-like"/>
</dbReference>
<feature type="transmembrane region" description="Helical" evidence="7">
    <location>
        <begin position="352"/>
        <end position="376"/>
    </location>
</feature>
<dbReference type="CDD" id="cd17502">
    <property type="entry name" value="MFS_Azr1_MDR_like"/>
    <property type="match status" value="1"/>
</dbReference>
<feature type="transmembrane region" description="Helical" evidence="7">
    <location>
        <begin position="131"/>
        <end position="153"/>
    </location>
</feature>
<keyword evidence="4 7" id="KW-0812">Transmembrane</keyword>
<proteinExistence type="predicted"/>
<evidence type="ECO:0000256" key="3">
    <source>
        <dbReference type="ARBA" id="ARBA00022475"/>
    </source>
</evidence>
<feature type="transmembrane region" description="Helical" evidence="7">
    <location>
        <begin position="159"/>
        <end position="178"/>
    </location>
</feature>
<feature type="transmembrane region" description="Helical" evidence="7">
    <location>
        <begin position="435"/>
        <end position="456"/>
    </location>
</feature>
<feature type="transmembrane region" description="Helical" evidence="7">
    <location>
        <begin position="42"/>
        <end position="61"/>
    </location>
</feature>
<feature type="transmembrane region" description="Helical" evidence="7">
    <location>
        <begin position="98"/>
        <end position="119"/>
    </location>
</feature>
<evidence type="ECO:0000259" key="8">
    <source>
        <dbReference type="PROSITE" id="PS50850"/>
    </source>
</evidence>
<dbReference type="Pfam" id="PF07690">
    <property type="entry name" value="MFS_1"/>
    <property type="match status" value="1"/>
</dbReference>
<dbReference type="FunFam" id="1.20.1720.10:FF:000004">
    <property type="entry name" value="EmrB/QacA family drug resistance transporter"/>
    <property type="match status" value="1"/>
</dbReference>
<sequence length="470" mass="51179">MNRYQRNITIALIIATFLAAIEVTVISTAMPVITRELGGIDLISWVFAIYLLTYAVMTPIFGKLADLFGRKKIFITGVTLFLLGSALCGFSQSMEQLILFRALQGVGAGALMPMTFTIVGDVFKYEQRAKAQAIIGSIWGIAGIFGPLVGGFFVDYFTWHWIFFINIPFGLIAMYLIWKNLEERIEKRKRSIDYGGAVTFIIGTTALLYALLTGGNEIAWNDFQMIVLFSVAFVFLALFIIVQLKVSEPMLPFQLLKNRHLLIVNLSGLLLGAILIGLTAYLPLWIQGVLLLAATSSGLTLIPMSIGWPIAAFFSGRFIVKLGTKPLSLSGVILIFIGTSALAFITSTTPNYILVIIMFIIGLGFGLSFTVFTVIVQSSVQWHFRGTAASSNAFLRTLGQTLGIAVLGAVLNQHIGGHTNNGTDVAPEILATGLHSVFIILAVIALICVLLVASFLPKEKPEYAEDKSST</sequence>
<dbReference type="OrthoDB" id="9807274at2"/>
<dbReference type="InterPro" id="IPR020846">
    <property type="entry name" value="MFS_dom"/>
</dbReference>
<dbReference type="AlphaFoldDB" id="A0A1S2LS78"/>
<keyword evidence="5 7" id="KW-1133">Transmembrane helix</keyword>
<dbReference type="SUPFAM" id="SSF103473">
    <property type="entry name" value="MFS general substrate transporter"/>
    <property type="match status" value="1"/>
</dbReference>
<evidence type="ECO:0000256" key="1">
    <source>
        <dbReference type="ARBA" id="ARBA00004651"/>
    </source>
</evidence>
<reference evidence="9 10" key="1">
    <citation type="submission" date="2016-10" db="EMBL/GenBank/DDBJ databases">
        <title>Draft genome sequences of four alkaliphilic bacteria belonging to the Anaerobacillus genus.</title>
        <authorList>
            <person name="Bassil N.M."/>
            <person name="Lloyd J.R."/>
        </authorList>
    </citation>
    <scope>NUCLEOTIDE SEQUENCE [LARGE SCALE GENOMIC DNA]</scope>
    <source>
        <strain evidence="9 10">DSM 18345</strain>
    </source>
</reference>
<feature type="transmembrane region" description="Helical" evidence="7">
    <location>
        <begin position="190"/>
        <end position="211"/>
    </location>
</feature>
<feature type="transmembrane region" description="Helical" evidence="7">
    <location>
        <begin position="397"/>
        <end position="415"/>
    </location>
</feature>
<evidence type="ECO:0000256" key="4">
    <source>
        <dbReference type="ARBA" id="ARBA00022692"/>
    </source>
</evidence>
<comment type="subcellular location">
    <subcellularLocation>
        <location evidence="1">Cell membrane</location>
        <topology evidence="1">Multi-pass membrane protein</topology>
    </subcellularLocation>
</comment>
<feature type="transmembrane region" description="Helical" evidence="7">
    <location>
        <begin position="223"/>
        <end position="242"/>
    </location>
</feature>
<dbReference type="PROSITE" id="PS50850">
    <property type="entry name" value="MFS"/>
    <property type="match status" value="1"/>
</dbReference>
<evidence type="ECO:0000256" key="5">
    <source>
        <dbReference type="ARBA" id="ARBA00022989"/>
    </source>
</evidence>
<feature type="transmembrane region" description="Helical" evidence="7">
    <location>
        <begin position="7"/>
        <end position="30"/>
    </location>
</feature>
<dbReference type="Gene3D" id="1.20.1250.20">
    <property type="entry name" value="MFS general substrate transporter like domains"/>
    <property type="match status" value="1"/>
</dbReference>
<feature type="transmembrane region" description="Helical" evidence="7">
    <location>
        <begin position="290"/>
        <end position="314"/>
    </location>
</feature>
<keyword evidence="2" id="KW-0813">Transport</keyword>
<dbReference type="PRINTS" id="PR01036">
    <property type="entry name" value="TCRTETB"/>
</dbReference>
<dbReference type="Gene3D" id="1.20.1720.10">
    <property type="entry name" value="Multidrug resistance protein D"/>
    <property type="match status" value="1"/>
</dbReference>
<evidence type="ECO:0000313" key="9">
    <source>
        <dbReference type="EMBL" id="OIJ14235.1"/>
    </source>
</evidence>
<evidence type="ECO:0000256" key="6">
    <source>
        <dbReference type="ARBA" id="ARBA00023136"/>
    </source>
</evidence>
<dbReference type="InterPro" id="IPR036259">
    <property type="entry name" value="MFS_trans_sf"/>
</dbReference>
<dbReference type="GO" id="GO:0022857">
    <property type="term" value="F:transmembrane transporter activity"/>
    <property type="evidence" value="ECO:0007669"/>
    <property type="project" value="InterPro"/>
</dbReference>
<dbReference type="PANTHER" id="PTHR23501:SF191">
    <property type="entry name" value="VACUOLAR BASIC AMINO ACID TRANSPORTER 4"/>
    <property type="match status" value="1"/>
</dbReference>
<accession>A0A1S2LS78</accession>
<feature type="transmembrane region" description="Helical" evidence="7">
    <location>
        <begin position="326"/>
        <end position="346"/>
    </location>
</feature>
<feature type="transmembrane region" description="Helical" evidence="7">
    <location>
        <begin position="262"/>
        <end position="284"/>
    </location>
</feature>
<dbReference type="InterPro" id="IPR011701">
    <property type="entry name" value="MFS"/>
</dbReference>
<evidence type="ECO:0000313" key="10">
    <source>
        <dbReference type="Proteomes" id="UP000179524"/>
    </source>
</evidence>
<name>A0A1S2LS78_9BACI</name>
<dbReference type="RefSeq" id="WP_071309295.1">
    <property type="nucleotide sequence ID" value="NZ_MLQR01000022.1"/>
</dbReference>
<dbReference type="GO" id="GO:0005886">
    <property type="term" value="C:plasma membrane"/>
    <property type="evidence" value="ECO:0007669"/>
    <property type="project" value="UniProtKB-SubCell"/>
</dbReference>
<dbReference type="Proteomes" id="UP000179524">
    <property type="component" value="Unassembled WGS sequence"/>
</dbReference>
<gene>
    <name evidence="9" type="ORF">BKP37_09135</name>
</gene>
<feature type="domain" description="Major facilitator superfamily (MFS) profile" evidence="8">
    <location>
        <begin position="8"/>
        <end position="460"/>
    </location>
</feature>